<keyword evidence="3 12" id="KW-0645">Protease</keyword>
<name>A0A9R1UQX7_LACSA</name>
<dbReference type="PRINTS" id="PR00723">
    <property type="entry name" value="SUBTILISIN"/>
</dbReference>
<dbReference type="Pfam" id="PF23090">
    <property type="entry name" value="MBTPS1_4th"/>
    <property type="match status" value="1"/>
</dbReference>
<dbReference type="PROSITE" id="PS51892">
    <property type="entry name" value="SUBTILASE"/>
    <property type="match status" value="1"/>
</dbReference>
<dbReference type="EMBL" id="NBSK02000008">
    <property type="protein sequence ID" value="KAJ0191896.1"/>
    <property type="molecule type" value="Genomic_DNA"/>
</dbReference>
<keyword evidence="9" id="KW-0333">Golgi apparatus</keyword>
<dbReference type="InterPro" id="IPR034185">
    <property type="entry name" value="Site-1_peptidase_cat_dom"/>
</dbReference>
<evidence type="ECO:0000256" key="9">
    <source>
        <dbReference type="ARBA" id="ARBA00023034"/>
    </source>
</evidence>
<dbReference type="GO" id="GO:0004252">
    <property type="term" value="F:serine-type endopeptidase activity"/>
    <property type="evidence" value="ECO:0000318"/>
    <property type="project" value="GO_Central"/>
</dbReference>
<evidence type="ECO:0000313" key="20">
    <source>
        <dbReference type="Proteomes" id="UP000235145"/>
    </source>
</evidence>
<keyword evidence="8 14" id="KW-1133">Transmembrane helix</keyword>
<evidence type="ECO:0000256" key="11">
    <source>
        <dbReference type="ARBA" id="ARBA00023180"/>
    </source>
</evidence>
<dbReference type="InterPro" id="IPR022398">
    <property type="entry name" value="Peptidase_S8_His-AS"/>
</dbReference>
<evidence type="ECO:0000256" key="5">
    <source>
        <dbReference type="ARBA" id="ARBA00022729"/>
    </source>
</evidence>
<keyword evidence="7 12" id="KW-0720">Serine protease</keyword>
<dbReference type="OrthoDB" id="1740355at2759"/>
<dbReference type="Proteomes" id="UP000235145">
    <property type="component" value="Unassembled WGS sequence"/>
</dbReference>
<keyword evidence="20" id="KW-1185">Reference proteome</keyword>
<feature type="domain" description="MBTPS1 fourth" evidence="17">
    <location>
        <begin position="627"/>
        <end position="892"/>
    </location>
</feature>
<feature type="active site" description="Charge relay system" evidence="12">
    <location>
        <position position="424"/>
    </location>
</feature>
<accession>A0A9R1UQX7</accession>
<dbReference type="Gene3D" id="3.40.50.200">
    <property type="entry name" value="Peptidase S8/S53 domain"/>
    <property type="match status" value="1"/>
</dbReference>
<evidence type="ECO:0000256" key="10">
    <source>
        <dbReference type="ARBA" id="ARBA00023136"/>
    </source>
</evidence>
<evidence type="ECO:0000256" key="12">
    <source>
        <dbReference type="PROSITE-ProRule" id="PRU01240"/>
    </source>
</evidence>
<dbReference type="InterPro" id="IPR036852">
    <property type="entry name" value="Peptidase_S8/S53_dom_sf"/>
</dbReference>
<sequence>MTKILTPKFNFSFIFLCISISIYRFNNPSENQTLIPKPSLQPPPPPPPPPPINRKNHIVRFIQYKKAEDHKAYLEHNANEVPYNSCSWEWIDRNNPASKFPTDFGVVSIDDDAVDSVIRKFETLEMVKDVRVDSSYHLRNLLGGMKKKSYERVGAFVDGKKRPGKIFTSMSFTDGEDFVAAATTANQTIEWKRQLLSQKSQVTSLFGADELWSKGYTGAKVKMAIFDTGIRSDHPHFRNIKERTNWTNENSLNDNLGHGTFVAGVIAGENTECLGFAPDTEIYAFRVFTDAQVSYTSWFLDAFNYAIATNMDVLNLSIGGPDNMDLPFVEKVWELTASNIIMVSAIGNDGPYYGTLNNPADQSDVIGVGGIDYSSNIASFSSRGMSTWEIPHGYGRVKPDVVAYGRNIRGSAIGTGCRTLSGTSVASPVVAGVVCLLVSVIPESERKKILNPASMKQTLVEGAVKLSGHNMYEQGSGRVNLLESYEILKNYKPRATIFPNVLDYTDCPYTWPFCQQPLYVGGMPVLFNATILNGMGVIGYFSSPPSWIPATEQGNLLNIRFTYSDVIWPWTGYLALHLQIKEEGSDFSGEISGKVVVHIYSPPATGETTFQNSTCVLHLKLQVIPTPVRSKRVLFDQFHNIKYPPGYVPRDSLSVHNDILDWHGDHLHTNFHSMFNVLREEGYFIETLGSPLTCFDANNYGSLLMVDLEDEYFEEEIRKLKDDVVVSGLGLVVFGDWYNVDTITKMRFFDDNTRSWWTPVTGGANIPALNELLGPFGIAFGDRILNGNIKIEHDRCRYASGSNIVKFPKGGFLHRFPLFDSAGNNGHTDKGDGDAAILGLVEVGEGRIGVYGDSNCLDSSHMVKDCFWLLTKMLDFTSKSIKDPVLFSNSVKLKQSLNEGDERLPSRRTELNFSMYSGVIGKELVCRNDSRFDVWGTKGYGLQVRGRNHRLPGHQAIDLGSGLKNSSSDYSIQKGFKNKRSFSFSGNKFFSFLYADDPLVIFPNQWFVPCIIAVFGVFLVTSLCKIRQKRRRRRKVSGSSR</sequence>
<gene>
    <name evidence="19" type="ORF">LSAT_V11C800426870</name>
</gene>
<evidence type="ECO:0000313" key="19">
    <source>
        <dbReference type="EMBL" id="KAJ0191896.1"/>
    </source>
</evidence>
<evidence type="ECO:0000256" key="6">
    <source>
        <dbReference type="ARBA" id="ARBA00022801"/>
    </source>
</evidence>
<evidence type="ECO:0000256" key="3">
    <source>
        <dbReference type="ARBA" id="ARBA00022670"/>
    </source>
</evidence>
<reference evidence="19 20" key="1">
    <citation type="journal article" date="2017" name="Nat. Commun.">
        <title>Genome assembly with in vitro proximity ligation data and whole-genome triplication in lettuce.</title>
        <authorList>
            <person name="Reyes-Chin-Wo S."/>
            <person name="Wang Z."/>
            <person name="Yang X."/>
            <person name="Kozik A."/>
            <person name="Arikit S."/>
            <person name="Song C."/>
            <person name="Xia L."/>
            <person name="Froenicke L."/>
            <person name="Lavelle D.O."/>
            <person name="Truco M.J."/>
            <person name="Xia R."/>
            <person name="Zhu S."/>
            <person name="Xu C."/>
            <person name="Xu H."/>
            <person name="Xu X."/>
            <person name="Cox K."/>
            <person name="Korf I."/>
            <person name="Meyers B.C."/>
            <person name="Michelmore R.W."/>
        </authorList>
    </citation>
    <scope>NUCLEOTIDE SEQUENCE [LARGE SCALE GENOMIC DNA]</scope>
    <source>
        <strain evidence="20">cv. Salinas</strain>
        <tissue evidence="19">Seedlings</tissue>
    </source>
</reference>
<comment type="similarity">
    <text evidence="2 12">Belongs to the peptidase S8 family.</text>
</comment>
<keyword evidence="6 12" id="KW-0378">Hydrolase</keyword>
<keyword evidence="5" id="KW-0732">Signal</keyword>
<dbReference type="PANTHER" id="PTHR43806:SF7">
    <property type="entry name" value="MEMBRANE-BOUND TRANSCRIPTION FACTOR SITE-1 PROTEASE"/>
    <property type="match status" value="1"/>
</dbReference>
<dbReference type="GO" id="GO:0006508">
    <property type="term" value="P:proteolysis"/>
    <property type="evidence" value="ECO:0007669"/>
    <property type="project" value="UniProtKB-KW"/>
</dbReference>
<dbReference type="InterPro" id="IPR015500">
    <property type="entry name" value="Peptidase_S8_subtilisin-rel"/>
</dbReference>
<feature type="domain" description="Membrane-bound transcription factor site-1 protease-like N-terminal" evidence="16">
    <location>
        <begin position="54"/>
        <end position="132"/>
    </location>
</feature>
<dbReference type="InterPro" id="IPR000209">
    <property type="entry name" value="Peptidase_S8/S53_dom"/>
</dbReference>
<dbReference type="AlphaFoldDB" id="A0A9R1UQX7"/>
<dbReference type="InterPro" id="IPR057032">
    <property type="entry name" value="MBTPS1_4th"/>
</dbReference>
<evidence type="ECO:0000256" key="14">
    <source>
        <dbReference type="SAM" id="Phobius"/>
    </source>
</evidence>
<protein>
    <recommendedName>
        <fullName evidence="21">Peptidase S8/S53 domain-containing protein</fullName>
    </recommendedName>
</protein>
<feature type="compositionally biased region" description="Pro residues" evidence="13">
    <location>
        <begin position="39"/>
        <end position="52"/>
    </location>
</feature>
<keyword evidence="10 14" id="KW-0472">Membrane</keyword>
<feature type="domain" description="Peptidase S8/S53" evidence="15">
    <location>
        <begin position="218"/>
        <end position="474"/>
    </location>
</feature>
<dbReference type="PROSITE" id="PS00137">
    <property type="entry name" value="SUBTILASE_HIS"/>
    <property type="match status" value="1"/>
</dbReference>
<evidence type="ECO:0000259" key="15">
    <source>
        <dbReference type="Pfam" id="PF00082"/>
    </source>
</evidence>
<evidence type="ECO:0000256" key="4">
    <source>
        <dbReference type="ARBA" id="ARBA00022692"/>
    </source>
</evidence>
<organism evidence="19 20">
    <name type="scientific">Lactuca sativa</name>
    <name type="common">Garden lettuce</name>
    <dbReference type="NCBI Taxonomy" id="4236"/>
    <lineage>
        <taxon>Eukaryota</taxon>
        <taxon>Viridiplantae</taxon>
        <taxon>Streptophyta</taxon>
        <taxon>Embryophyta</taxon>
        <taxon>Tracheophyta</taxon>
        <taxon>Spermatophyta</taxon>
        <taxon>Magnoliopsida</taxon>
        <taxon>eudicotyledons</taxon>
        <taxon>Gunneridae</taxon>
        <taxon>Pentapetalae</taxon>
        <taxon>asterids</taxon>
        <taxon>campanulids</taxon>
        <taxon>Asterales</taxon>
        <taxon>Asteraceae</taxon>
        <taxon>Cichorioideae</taxon>
        <taxon>Cichorieae</taxon>
        <taxon>Lactucinae</taxon>
        <taxon>Lactuca</taxon>
    </lineage>
</organism>
<dbReference type="GO" id="GO:0005794">
    <property type="term" value="C:Golgi apparatus"/>
    <property type="evidence" value="ECO:0000318"/>
    <property type="project" value="GO_Central"/>
</dbReference>
<comment type="caution">
    <text evidence="19">The sequence shown here is derived from an EMBL/GenBank/DDBJ whole genome shotgun (WGS) entry which is preliminary data.</text>
</comment>
<feature type="active site" description="Charge relay system" evidence="12">
    <location>
        <position position="227"/>
    </location>
</feature>
<dbReference type="InterPro" id="IPR057060">
    <property type="entry name" value="MBTPS1_3rd"/>
</dbReference>
<evidence type="ECO:0008006" key="21">
    <source>
        <dbReference type="Google" id="ProtNLM"/>
    </source>
</evidence>
<evidence type="ECO:0000256" key="7">
    <source>
        <dbReference type="ARBA" id="ARBA00022825"/>
    </source>
</evidence>
<keyword evidence="4 14" id="KW-0812">Transmembrane</keyword>
<evidence type="ECO:0000259" key="18">
    <source>
        <dbReference type="Pfam" id="PF23094"/>
    </source>
</evidence>
<evidence type="ECO:0000256" key="8">
    <source>
        <dbReference type="ARBA" id="ARBA00022989"/>
    </source>
</evidence>
<keyword evidence="11" id="KW-0325">Glycoprotein</keyword>
<feature type="transmembrane region" description="Helical" evidence="14">
    <location>
        <begin position="1006"/>
        <end position="1026"/>
    </location>
</feature>
<evidence type="ECO:0000259" key="16">
    <source>
        <dbReference type="Pfam" id="PF23001"/>
    </source>
</evidence>
<dbReference type="Pfam" id="PF00082">
    <property type="entry name" value="Peptidase_S8"/>
    <property type="match status" value="1"/>
</dbReference>
<comment type="subcellular location">
    <subcellularLocation>
        <location evidence="1">Golgi apparatus membrane</location>
        <topology evidence="1">Single-pass membrane protein</topology>
    </subcellularLocation>
</comment>
<proteinExistence type="inferred from homology"/>
<feature type="active site" description="Charge relay system" evidence="12">
    <location>
        <position position="258"/>
    </location>
</feature>
<evidence type="ECO:0000256" key="13">
    <source>
        <dbReference type="SAM" id="MobiDB-lite"/>
    </source>
</evidence>
<dbReference type="SUPFAM" id="SSF52743">
    <property type="entry name" value="Subtilisin-like"/>
    <property type="match status" value="1"/>
</dbReference>
<dbReference type="InterPro" id="IPR055143">
    <property type="entry name" value="MBTP1_N"/>
</dbReference>
<dbReference type="FunFam" id="3.40.50.200:FF:000011">
    <property type="entry name" value="subtilisin-like protease SBT6.1"/>
    <property type="match status" value="1"/>
</dbReference>
<dbReference type="Pfam" id="PF23094">
    <property type="entry name" value="MBTPS1_3rd"/>
    <property type="match status" value="1"/>
</dbReference>
<dbReference type="PANTHER" id="PTHR43806">
    <property type="entry name" value="PEPTIDASE S8"/>
    <property type="match status" value="1"/>
</dbReference>
<evidence type="ECO:0000259" key="17">
    <source>
        <dbReference type="Pfam" id="PF23090"/>
    </source>
</evidence>
<dbReference type="CDD" id="cd07479">
    <property type="entry name" value="Peptidases_S8_SKI-1_like"/>
    <property type="match status" value="1"/>
</dbReference>
<dbReference type="GO" id="GO:0000139">
    <property type="term" value="C:Golgi membrane"/>
    <property type="evidence" value="ECO:0007669"/>
    <property type="project" value="UniProtKB-SubCell"/>
</dbReference>
<dbReference type="Pfam" id="PF23001">
    <property type="entry name" value="MBTP1_N"/>
    <property type="match status" value="1"/>
</dbReference>
<evidence type="ECO:0000256" key="2">
    <source>
        <dbReference type="ARBA" id="ARBA00011073"/>
    </source>
</evidence>
<dbReference type="InterPro" id="IPR023828">
    <property type="entry name" value="Peptidase_S8_Ser-AS"/>
</dbReference>
<evidence type="ECO:0000256" key="1">
    <source>
        <dbReference type="ARBA" id="ARBA00004194"/>
    </source>
</evidence>
<dbReference type="InterPro" id="IPR050131">
    <property type="entry name" value="Peptidase_S8_subtilisin-like"/>
</dbReference>
<dbReference type="PROSITE" id="PS00138">
    <property type="entry name" value="SUBTILASE_SER"/>
    <property type="match status" value="1"/>
</dbReference>
<feature type="region of interest" description="Disordered" evidence="13">
    <location>
        <begin position="33"/>
        <end position="54"/>
    </location>
</feature>
<feature type="domain" description="MBTPS1 third" evidence="18">
    <location>
        <begin position="498"/>
        <end position="626"/>
    </location>
</feature>